<name>A0A1B8ZG61_9FLAO</name>
<reference evidence="2 3" key="1">
    <citation type="submission" date="2016-07" db="EMBL/GenBank/DDBJ databases">
        <authorList>
            <person name="Jeong J.-J."/>
            <person name="Kim D.W."/>
            <person name="Sang M.K."/>
            <person name="Choi I.-G."/>
            <person name="Kim K.D."/>
        </authorList>
    </citation>
    <scope>NUCLEOTIDE SEQUENCE [LARGE SCALE GENOMIC DNA]</scope>
    <source>
        <strain evidence="2 3">UTM-3</strain>
    </source>
</reference>
<evidence type="ECO:0000313" key="3">
    <source>
        <dbReference type="Proteomes" id="UP000092651"/>
    </source>
</evidence>
<evidence type="ECO:0000256" key="1">
    <source>
        <dbReference type="SAM" id="MobiDB-lite"/>
    </source>
</evidence>
<gene>
    <name evidence="2" type="ORF">BBI01_11655</name>
</gene>
<accession>A0A1B8ZG61</accession>
<dbReference type="OrthoDB" id="6225685at2"/>
<comment type="caution">
    <text evidence="2">The sequence shown here is derived from an EMBL/GenBank/DDBJ whole genome shotgun (WGS) entry which is preliminary data.</text>
</comment>
<dbReference type="Proteomes" id="UP000092651">
    <property type="component" value="Unassembled WGS sequence"/>
</dbReference>
<feature type="region of interest" description="Disordered" evidence="1">
    <location>
        <begin position="146"/>
        <end position="167"/>
    </location>
</feature>
<keyword evidence="3" id="KW-1185">Reference proteome</keyword>
<evidence type="ECO:0000313" key="2">
    <source>
        <dbReference type="EMBL" id="OCA70600.1"/>
    </source>
</evidence>
<dbReference type="AlphaFoldDB" id="A0A1B8ZG61"/>
<dbReference type="EMBL" id="MAYH01000034">
    <property type="protein sequence ID" value="OCA70600.1"/>
    <property type="molecule type" value="Genomic_DNA"/>
</dbReference>
<protein>
    <submittedName>
        <fullName evidence="2">Uncharacterized protein</fullName>
    </submittedName>
</protein>
<feature type="compositionally biased region" description="Polar residues" evidence="1">
    <location>
        <begin position="146"/>
        <end position="160"/>
    </location>
</feature>
<sequence>MGARRGLIVTAFNYLAYKETTVVEETNTEGDCPTCPKNAKNGDIYTENSFSILDKNTWSNFSKAKTYTYFGGEWSEIKYITGDVPLGPGGVFKGAGLLKKMPSLDATGKVHGALPRVKDFVNFSKGELKILLNELKQSVPKRIKSTTLKGPNASKLQNRQHGQRQGAEQDLIKSLEKFLRK</sequence>
<organism evidence="2 3">
    <name type="scientific">Chryseobacterium artocarpi</name>
    <dbReference type="NCBI Taxonomy" id="1414727"/>
    <lineage>
        <taxon>Bacteria</taxon>
        <taxon>Pseudomonadati</taxon>
        <taxon>Bacteroidota</taxon>
        <taxon>Flavobacteriia</taxon>
        <taxon>Flavobacteriales</taxon>
        <taxon>Weeksellaceae</taxon>
        <taxon>Chryseobacterium group</taxon>
        <taxon>Chryseobacterium</taxon>
    </lineage>
</organism>
<proteinExistence type="predicted"/>
<dbReference type="RefSeq" id="WP_065395011.1">
    <property type="nucleotide sequence ID" value="NZ_MAYH01000034.1"/>
</dbReference>